<protein>
    <recommendedName>
        <fullName evidence="5">DNA mismatch repair proteins mutS family domain-containing protein</fullName>
    </recommendedName>
</protein>
<keyword evidence="4" id="KW-0238">DNA-binding</keyword>
<comment type="caution">
    <text evidence="6">The sequence shown here is derived from an EMBL/GenBank/DDBJ whole genome shotgun (WGS) entry which is preliminary data.</text>
</comment>
<dbReference type="Proteomes" id="UP001642484">
    <property type="component" value="Unassembled WGS sequence"/>
</dbReference>
<evidence type="ECO:0000259" key="5">
    <source>
        <dbReference type="PROSITE" id="PS00486"/>
    </source>
</evidence>
<comment type="similarity">
    <text evidence="1">Belongs to the DNA mismatch repair MutS family.</text>
</comment>
<dbReference type="PROSITE" id="PS00486">
    <property type="entry name" value="DNA_MISMATCH_REPAIR_2"/>
    <property type="match status" value="1"/>
</dbReference>
<accession>A0ABP0ST52</accession>
<keyword evidence="2" id="KW-0547">Nucleotide-binding</keyword>
<dbReference type="InterPro" id="IPR045076">
    <property type="entry name" value="MutS"/>
</dbReference>
<organism evidence="6 7">
    <name type="scientific">Durusdinium trenchii</name>
    <dbReference type="NCBI Taxonomy" id="1381693"/>
    <lineage>
        <taxon>Eukaryota</taxon>
        <taxon>Sar</taxon>
        <taxon>Alveolata</taxon>
        <taxon>Dinophyceae</taxon>
        <taxon>Suessiales</taxon>
        <taxon>Symbiodiniaceae</taxon>
        <taxon>Durusdinium</taxon>
    </lineage>
</organism>
<evidence type="ECO:0000256" key="3">
    <source>
        <dbReference type="ARBA" id="ARBA00022840"/>
    </source>
</evidence>
<evidence type="ECO:0000256" key="1">
    <source>
        <dbReference type="ARBA" id="ARBA00006271"/>
    </source>
</evidence>
<name>A0ABP0ST52_9DINO</name>
<dbReference type="Gene3D" id="3.40.50.300">
    <property type="entry name" value="P-loop containing nucleotide triphosphate hydrolases"/>
    <property type="match status" value="1"/>
</dbReference>
<keyword evidence="3" id="KW-0067">ATP-binding</keyword>
<dbReference type="InterPro" id="IPR000432">
    <property type="entry name" value="DNA_mismatch_repair_MutS_C"/>
</dbReference>
<keyword evidence="7" id="KW-1185">Reference proteome</keyword>
<evidence type="ECO:0000256" key="2">
    <source>
        <dbReference type="ARBA" id="ARBA00022741"/>
    </source>
</evidence>
<evidence type="ECO:0000256" key="4">
    <source>
        <dbReference type="ARBA" id="ARBA00023125"/>
    </source>
</evidence>
<dbReference type="SUPFAM" id="SSF52540">
    <property type="entry name" value="P-loop containing nucleoside triphosphate hydrolases"/>
    <property type="match status" value="1"/>
</dbReference>
<dbReference type="EMBL" id="CAXAMN010028173">
    <property type="protein sequence ID" value="CAK9115518.1"/>
    <property type="molecule type" value="Genomic_DNA"/>
</dbReference>
<dbReference type="PANTHER" id="PTHR11361:SF21">
    <property type="entry name" value="MUTS PROTEIN HOMOLOG 4"/>
    <property type="match status" value="1"/>
</dbReference>
<proteinExistence type="inferred from homology"/>
<dbReference type="PANTHER" id="PTHR11361">
    <property type="entry name" value="DNA MISMATCH REPAIR PROTEIN MUTS FAMILY MEMBER"/>
    <property type="match status" value="1"/>
</dbReference>
<reference evidence="6 7" key="1">
    <citation type="submission" date="2024-02" db="EMBL/GenBank/DDBJ databases">
        <authorList>
            <person name="Chen Y."/>
            <person name="Shah S."/>
            <person name="Dougan E. K."/>
            <person name="Thang M."/>
            <person name="Chan C."/>
        </authorList>
    </citation>
    <scope>NUCLEOTIDE SEQUENCE [LARGE SCALE GENOMIC DNA]</scope>
</reference>
<dbReference type="SMART" id="SM00534">
    <property type="entry name" value="MUTSac"/>
    <property type="match status" value="1"/>
</dbReference>
<gene>
    <name evidence="6" type="ORF">CCMP2556_LOCUS53383</name>
</gene>
<evidence type="ECO:0000313" key="6">
    <source>
        <dbReference type="EMBL" id="CAK9115518.1"/>
    </source>
</evidence>
<evidence type="ECO:0000313" key="7">
    <source>
        <dbReference type="Proteomes" id="UP001642484"/>
    </source>
</evidence>
<dbReference type="Pfam" id="PF00488">
    <property type="entry name" value="MutS_V"/>
    <property type="match status" value="1"/>
</dbReference>
<dbReference type="InterPro" id="IPR027417">
    <property type="entry name" value="P-loop_NTPase"/>
</dbReference>
<feature type="domain" description="DNA mismatch repair proteins mutS family" evidence="5">
    <location>
        <begin position="90"/>
        <end position="106"/>
    </location>
</feature>
<sequence>MDFFVGESSRFQLITGHNGGGKSTYLQTLAQLVILAQSGCFVPAYSASLRVCSSIFTRIGSSDSIEASASSFSVEMKEASHILTSVSCDSLVLIDELGRGTAHADGLAICWAMCEILLDMEIRCLFATHYFELCRLQAKFDNLRNMHIEEMGSGGSQQRRFIVQHVSSLKALQLKAESHYGLKAALLNGISNDLVKRAEMMALKVDAALKLCEDASWQSLKSKRLWTL</sequence>